<dbReference type="AlphaFoldDB" id="A0ABD4T3L0"/>
<keyword evidence="2" id="KW-1185">Reference proteome</keyword>
<dbReference type="RefSeq" id="WP_166281775.1">
    <property type="nucleotide sequence ID" value="NZ_JTHE03000051.1"/>
</dbReference>
<organism evidence="1 2">
    <name type="scientific">Lyngbya confervoides BDU141951</name>
    <dbReference type="NCBI Taxonomy" id="1574623"/>
    <lineage>
        <taxon>Bacteria</taxon>
        <taxon>Bacillati</taxon>
        <taxon>Cyanobacteriota</taxon>
        <taxon>Cyanophyceae</taxon>
        <taxon>Oscillatoriophycideae</taxon>
        <taxon>Oscillatoriales</taxon>
        <taxon>Microcoleaceae</taxon>
        <taxon>Lyngbya</taxon>
    </lineage>
</organism>
<dbReference type="Gene3D" id="3.40.50.2000">
    <property type="entry name" value="Glycogen Phosphorylase B"/>
    <property type="match status" value="1"/>
</dbReference>
<reference evidence="1 2" key="1">
    <citation type="journal article" date="2015" name="Genome Announc.">
        <title>Draft Genome Sequence of Filamentous Marine Cyanobacterium Lyngbya confervoides Strain BDU141951.</title>
        <authorList>
            <person name="Chandrababunaidu M.M."/>
            <person name="Sen D."/>
            <person name="Tripathy S."/>
        </authorList>
    </citation>
    <scope>NUCLEOTIDE SEQUENCE [LARGE SCALE GENOMIC DNA]</scope>
    <source>
        <strain evidence="1 2">BDU141951</strain>
    </source>
</reference>
<proteinExistence type="predicted"/>
<dbReference type="SUPFAM" id="SSF53756">
    <property type="entry name" value="UDP-Glycosyltransferase/glycogen phosphorylase"/>
    <property type="match status" value="1"/>
</dbReference>
<evidence type="ECO:0000313" key="1">
    <source>
        <dbReference type="EMBL" id="MCM1983006.1"/>
    </source>
</evidence>
<dbReference type="Proteomes" id="UP000031561">
    <property type="component" value="Unassembled WGS sequence"/>
</dbReference>
<accession>A0ABD4T3L0</accession>
<dbReference type="EMBL" id="JTHE03000051">
    <property type="protein sequence ID" value="MCM1983006.1"/>
    <property type="molecule type" value="Genomic_DNA"/>
</dbReference>
<keyword evidence="1" id="KW-0808">Transferase</keyword>
<name>A0ABD4T3L0_9CYAN</name>
<evidence type="ECO:0000313" key="2">
    <source>
        <dbReference type="Proteomes" id="UP000031561"/>
    </source>
</evidence>
<gene>
    <name evidence="1" type="ORF">QQ91_0009240</name>
</gene>
<dbReference type="GO" id="GO:0016757">
    <property type="term" value="F:glycosyltransferase activity"/>
    <property type="evidence" value="ECO:0007669"/>
    <property type="project" value="UniProtKB-KW"/>
</dbReference>
<protein>
    <submittedName>
        <fullName evidence="1">Glycosyltransferase</fullName>
        <ecNumber evidence="1">2.4.-.-</ecNumber>
    </submittedName>
</protein>
<dbReference type="Pfam" id="PF13692">
    <property type="entry name" value="Glyco_trans_1_4"/>
    <property type="match status" value="1"/>
</dbReference>
<dbReference type="EC" id="2.4.-.-" evidence="1"/>
<sequence length="381" mass="43245">MSAWVLAFVPEALYIEHQERYQEVVSAGLTKIVRVPSESKLNRRVLLFFLNEAFFTKGVLVHVLRTDPSPVIRLKQWPIVGKKIRYVLEYEGDMPSECVYQSAYVESPRPPVEPPLELRPVYDNLLHSQQNHVRQADGVVLMSQEHVELWESRLKNQLKACLLPTLADPKRIYFDEHKRSEIRTQLGLSDRIVLVYAGNVICKWQRLDAMCRFIARLAEQIPNVWFLALVRLDDLQLAKAAISRHGLEQRSTIKHVTADVVADYLSSADLAIFLRHIHPMNLVVTSGKLGEYLAAGLPVITTGANAAIINKFIRESQAGLFIDDSLPINESIIAELDALLDRSQKPGWRVELSLKTAECFGGENDPFRTYAPFIRKIAEQG</sequence>
<keyword evidence="1" id="KW-0328">Glycosyltransferase</keyword>
<comment type="caution">
    <text evidence="1">The sequence shown here is derived from an EMBL/GenBank/DDBJ whole genome shotgun (WGS) entry which is preliminary data.</text>
</comment>